<evidence type="ECO:0000259" key="9">
    <source>
        <dbReference type="PROSITE" id="PS50928"/>
    </source>
</evidence>
<evidence type="ECO:0000256" key="7">
    <source>
        <dbReference type="ARBA" id="ARBA00023136"/>
    </source>
</evidence>
<keyword evidence="5 8" id="KW-0812">Transmembrane</keyword>
<evidence type="ECO:0000313" key="10">
    <source>
        <dbReference type="EMBL" id="SHI30659.1"/>
    </source>
</evidence>
<name>A0A1M6A2W4_9RHOB</name>
<organism evidence="10 11">
    <name type="scientific">Wenxinia saemankumensis</name>
    <dbReference type="NCBI Taxonomy" id="1447782"/>
    <lineage>
        <taxon>Bacteria</taxon>
        <taxon>Pseudomonadati</taxon>
        <taxon>Pseudomonadota</taxon>
        <taxon>Alphaproteobacteria</taxon>
        <taxon>Rhodobacterales</taxon>
        <taxon>Roseobacteraceae</taxon>
        <taxon>Wenxinia</taxon>
    </lineage>
</organism>
<dbReference type="Proteomes" id="UP000184292">
    <property type="component" value="Unassembled WGS sequence"/>
</dbReference>
<reference evidence="10 11" key="1">
    <citation type="submission" date="2016-11" db="EMBL/GenBank/DDBJ databases">
        <authorList>
            <person name="Jaros S."/>
            <person name="Januszkiewicz K."/>
            <person name="Wedrychowicz H."/>
        </authorList>
    </citation>
    <scope>NUCLEOTIDE SEQUENCE [LARGE SCALE GENOMIC DNA]</scope>
    <source>
        <strain evidence="10 11">DSM 100565</strain>
    </source>
</reference>
<keyword evidence="6 8" id="KW-1133">Transmembrane helix</keyword>
<proteinExistence type="inferred from homology"/>
<feature type="transmembrane region" description="Helical" evidence="8">
    <location>
        <begin position="29"/>
        <end position="58"/>
    </location>
</feature>
<dbReference type="AlphaFoldDB" id="A0A1M6A2W4"/>
<evidence type="ECO:0000256" key="2">
    <source>
        <dbReference type="ARBA" id="ARBA00009306"/>
    </source>
</evidence>
<dbReference type="PANTHER" id="PTHR43227:SF8">
    <property type="entry name" value="DIACETYLCHITOBIOSE UPTAKE SYSTEM PERMEASE PROTEIN DASB"/>
    <property type="match status" value="1"/>
</dbReference>
<sequence length="323" mass="36305">MPVVHYDSEAVEGEALPPTRRRFTRRGAWISFLLIPPIAVMALFVVYPILSALAYAFYDWTGLRREGFVGLENFRRVLFEPPYAAITWNAFQHNVIVFFVLMVVQNGVGFLLAWCLWRELPGARFHRVAVFLPVVLSTVIIGYMWKLFFHPIFGVVNQLLELVGLGALAQPWLGQSDTALGALILVNAWAWVGFPTLVFLAGLQRIPTEVLEAARMETDSEWTITRRIVWPLVAPSTTVVFILLFIGSFNWFELPYIMVGLDGSPFGSTDVLGLVFYRTAFGNVSAGVQDFGLGSALAVLMFLFIAVFATGWTLYLRKRELDV</sequence>
<feature type="transmembrane region" description="Helical" evidence="8">
    <location>
        <begin position="95"/>
        <end position="116"/>
    </location>
</feature>
<dbReference type="STRING" id="1447782.SAMN05444417_0177"/>
<keyword evidence="3" id="KW-0813">Transport</keyword>
<keyword evidence="4" id="KW-1003">Cell membrane</keyword>
<evidence type="ECO:0000256" key="3">
    <source>
        <dbReference type="ARBA" id="ARBA00022448"/>
    </source>
</evidence>
<comment type="subcellular location">
    <subcellularLocation>
        <location evidence="1">Cell membrane</location>
        <topology evidence="1">Multi-pass membrane protein</topology>
    </subcellularLocation>
</comment>
<dbReference type="SUPFAM" id="SSF161098">
    <property type="entry name" value="MetI-like"/>
    <property type="match status" value="1"/>
</dbReference>
<evidence type="ECO:0000256" key="8">
    <source>
        <dbReference type="SAM" id="Phobius"/>
    </source>
</evidence>
<keyword evidence="7 8" id="KW-0472">Membrane</keyword>
<evidence type="ECO:0000256" key="4">
    <source>
        <dbReference type="ARBA" id="ARBA00022475"/>
    </source>
</evidence>
<keyword evidence="11" id="KW-1185">Reference proteome</keyword>
<dbReference type="InterPro" id="IPR000515">
    <property type="entry name" value="MetI-like"/>
</dbReference>
<feature type="domain" description="ABC transmembrane type-1" evidence="9">
    <location>
        <begin position="91"/>
        <end position="312"/>
    </location>
</feature>
<dbReference type="Gene3D" id="1.10.3720.10">
    <property type="entry name" value="MetI-like"/>
    <property type="match status" value="1"/>
</dbReference>
<dbReference type="GO" id="GO:0005886">
    <property type="term" value="C:plasma membrane"/>
    <property type="evidence" value="ECO:0007669"/>
    <property type="project" value="UniProtKB-SubCell"/>
</dbReference>
<dbReference type="PROSITE" id="PS50928">
    <property type="entry name" value="ABC_TM1"/>
    <property type="match status" value="1"/>
</dbReference>
<dbReference type="RefSeq" id="WP_083600974.1">
    <property type="nucleotide sequence ID" value="NZ_FQYO01000001.1"/>
</dbReference>
<feature type="transmembrane region" description="Helical" evidence="8">
    <location>
        <begin position="128"/>
        <end position="145"/>
    </location>
</feature>
<feature type="transmembrane region" description="Helical" evidence="8">
    <location>
        <begin position="188"/>
        <end position="207"/>
    </location>
</feature>
<evidence type="ECO:0000313" key="11">
    <source>
        <dbReference type="Proteomes" id="UP000184292"/>
    </source>
</evidence>
<dbReference type="OrthoDB" id="9782326at2"/>
<comment type="similarity">
    <text evidence="2">Belongs to the binding-protein-dependent transport system permease family.</text>
</comment>
<accession>A0A1M6A2W4</accession>
<evidence type="ECO:0000256" key="1">
    <source>
        <dbReference type="ARBA" id="ARBA00004651"/>
    </source>
</evidence>
<dbReference type="EMBL" id="FQYO01000001">
    <property type="protein sequence ID" value="SHI30659.1"/>
    <property type="molecule type" value="Genomic_DNA"/>
</dbReference>
<evidence type="ECO:0000256" key="6">
    <source>
        <dbReference type="ARBA" id="ARBA00022989"/>
    </source>
</evidence>
<feature type="transmembrane region" description="Helical" evidence="8">
    <location>
        <begin position="228"/>
        <end position="252"/>
    </location>
</feature>
<gene>
    <name evidence="10" type="ORF">SAMN05444417_0177</name>
</gene>
<dbReference type="PANTHER" id="PTHR43227">
    <property type="entry name" value="BLL4140 PROTEIN"/>
    <property type="match status" value="1"/>
</dbReference>
<protein>
    <submittedName>
        <fullName evidence="10">Carbohydrate ABC transporter membrane protein 1, CUT1 family</fullName>
    </submittedName>
</protein>
<feature type="transmembrane region" description="Helical" evidence="8">
    <location>
        <begin position="291"/>
        <end position="316"/>
    </location>
</feature>
<evidence type="ECO:0000256" key="5">
    <source>
        <dbReference type="ARBA" id="ARBA00022692"/>
    </source>
</evidence>
<dbReference type="GO" id="GO:0055085">
    <property type="term" value="P:transmembrane transport"/>
    <property type="evidence" value="ECO:0007669"/>
    <property type="project" value="InterPro"/>
</dbReference>
<dbReference type="InterPro" id="IPR035906">
    <property type="entry name" value="MetI-like_sf"/>
</dbReference>
<dbReference type="InterPro" id="IPR050809">
    <property type="entry name" value="UgpAE/MalFG_permease"/>
</dbReference>
<dbReference type="CDD" id="cd06261">
    <property type="entry name" value="TM_PBP2"/>
    <property type="match status" value="1"/>
</dbReference>